<evidence type="ECO:0000259" key="1">
    <source>
        <dbReference type="PROSITE" id="PS50191"/>
    </source>
</evidence>
<dbReference type="PROSITE" id="PS50191">
    <property type="entry name" value="CRAL_TRIO"/>
    <property type="match status" value="1"/>
</dbReference>
<organism evidence="2 3">
    <name type="scientific">Chironomus riparius</name>
    <dbReference type="NCBI Taxonomy" id="315576"/>
    <lineage>
        <taxon>Eukaryota</taxon>
        <taxon>Metazoa</taxon>
        <taxon>Ecdysozoa</taxon>
        <taxon>Arthropoda</taxon>
        <taxon>Hexapoda</taxon>
        <taxon>Insecta</taxon>
        <taxon>Pterygota</taxon>
        <taxon>Neoptera</taxon>
        <taxon>Endopterygota</taxon>
        <taxon>Diptera</taxon>
        <taxon>Nematocera</taxon>
        <taxon>Chironomoidea</taxon>
        <taxon>Chironomidae</taxon>
        <taxon>Chironominae</taxon>
        <taxon>Chironomus</taxon>
    </lineage>
</organism>
<dbReference type="InterPro" id="IPR011074">
    <property type="entry name" value="CRAL/TRIO_N_dom"/>
</dbReference>
<keyword evidence="3" id="KW-1185">Reference proteome</keyword>
<dbReference type="SUPFAM" id="SSF52087">
    <property type="entry name" value="CRAL/TRIO domain"/>
    <property type="match status" value="1"/>
</dbReference>
<dbReference type="Gene3D" id="1.10.8.20">
    <property type="entry name" value="N-terminal domain of phosphatidylinositol transfer protein sec14p"/>
    <property type="match status" value="1"/>
</dbReference>
<feature type="domain" description="CRAL-TRIO" evidence="1">
    <location>
        <begin position="111"/>
        <end position="274"/>
    </location>
</feature>
<dbReference type="PANTHER" id="PTHR10174">
    <property type="entry name" value="ALPHA-TOCOPHEROL TRANSFER PROTEIN-RELATED"/>
    <property type="match status" value="1"/>
</dbReference>
<dbReference type="PRINTS" id="PR00180">
    <property type="entry name" value="CRETINALDHBP"/>
</dbReference>
<dbReference type="SMART" id="SM00516">
    <property type="entry name" value="SEC14"/>
    <property type="match status" value="1"/>
</dbReference>
<reference evidence="2" key="1">
    <citation type="submission" date="2022-01" db="EMBL/GenBank/DDBJ databases">
        <authorList>
            <person name="King R."/>
        </authorList>
    </citation>
    <scope>NUCLEOTIDE SEQUENCE</scope>
</reference>
<dbReference type="SUPFAM" id="SSF46938">
    <property type="entry name" value="CRAL/TRIO N-terminal domain"/>
    <property type="match status" value="1"/>
</dbReference>
<dbReference type="InterPro" id="IPR001251">
    <property type="entry name" value="CRAL-TRIO_dom"/>
</dbReference>
<dbReference type="EMBL" id="OU895878">
    <property type="protein sequence ID" value="CAH1720547.1"/>
    <property type="molecule type" value="Genomic_DNA"/>
</dbReference>
<dbReference type="Gene3D" id="1.20.5.1200">
    <property type="entry name" value="Alpha-tocopherol transfer"/>
    <property type="match status" value="1"/>
</dbReference>
<dbReference type="CDD" id="cd00170">
    <property type="entry name" value="SEC14"/>
    <property type="match status" value="1"/>
</dbReference>
<proteinExistence type="predicted"/>
<dbReference type="InterPro" id="IPR036865">
    <property type="entry name" value="CRAL-TRIO_dom_sf"/>
</dbReference>
<reference evidence="2" key="2">
    <citation type="submission" date="2022-10" db="EMBL/GenBank/DDBJ databases">
        <authorList>
            <consortium name="ENA_rothamsted_submissions"/>
            <consortium name="culmorum"/>
            <person name="King R."/>
        </authorList>
    </citation>
    <scope>NUCLEOTIDE SEQUENCE</scope>
</reference>
<gene>
    <name evidence="2" type="ORF">CHIRRI_LOCUS7537</name>
</gene>
<protein>
    <recommendedName>
        <fullName evidence="1">CRAL-TRIO domain-containing protein</fullName>
    </recommendedName>
</protein>
<dbReference type="InterPro" id="IPR036273">
    <property type="entry name" value="CRAL/TRIO_N_dom_sf"/>
</dbReference>
<dbReference type="GO" id="GO:0016020">
    <property type="term" value="C:membrane"/>
    <property type="evidence" value="ECO:0007669"/>
    <property type="project" value="TreeGrafter"/>
</dbReference>
<dbReference type="AlphaFoldDB" id="A0A9P0IWK0"/>
<dbReference type="Gene3D" id="3.40.525.10">
    <property type="entry name" value="CRAL-TRIO lipid binding domain"/>
    <property type="match status" value="1"/>
</dbReference>
<evidence type="ECO:0000313" key="3">
    <source>
        <dbReference type="Proteomes" id="UP001153620"/>
    </source>
</evidence>
<dbReference type="GO" id="GO:1902936">
    <property type="term" value="F:phosphatidylinositol bisphosphate binding"/>
    <property type="evidence" value="ECO:0007669"/>
    <property type="project" value="TreeGrafter"/>
</dbReference>
<dbReference type="SMART" id="SM01100">
    <property type="entry name" value="CRAL_TRIO_N"/>
    <property type="match status" value="1"/>
</dbReference>
<accession>A0A9P0IWK0</accession>
<sequence>MLETEILPIPSLETKPSEYDSYQCSLSSTYKDIAKEELREDESVRSQSLAQFREWIAKHPHIKKCRTDAPFLLRFLRTKKFSVPVACELLEKYLSVRQLFPQWFQKLDINDPAIEAIVDSGYLFPLPERDDQGRRIIFSCASRFDATKYTSAQMARTHAMIVESLLDEEESQVAGYCYITDEGGLTMNHISLWSFVDLKRMSKCIQVSSPMRHKETHFVNIPSIANKVIEFAMSLVSDKLRKRMFFDKNVDELKSRVNPDLLPTEYGGKVSMDEMIAKFKETLKKNREKTLALDDMFIDLEGAPVNWLSNDDADIEAGIVGSFRKLEVD</sequence>
<name>A0A9P0IWK0_9DIPT</name>
<dbReference type="Proteomes" id="UP001153620">
    <property type="component" value="Chromosome 2"/>
</dbReference>
<dbReference type="PANTHER" id="PTHR10174:SF166">
    <property type="entry name" value="LD40136P"/>
    <property type="match status" value="1"/>
</dbReference>
<dbReference type="Pfam" id="PF00650">
    <property type="entry name" value="CRAL_TRIO"/>
    <property type="match status" value="1"/>
</dbReference>
<evidence type="ECO:0000313" key="2">
    <source>
        <dbReference type="EMBL" id="CAH1720547.1"/>
    </source>
</evidence>